<comment type="caution">
    <text evidence="2">The sequence shown here is derived from an EMBL/GenBank/DDBJ whole genome shotgun (WGS) entry which is preliminary data.</text>
</comment>
<feature type="compositionally biased region" description="Low complexity" evidence="1">
    <location>
        <begin position="199"/>
        <end position="225"/>
    </location>
</feature>
<protein>
    <submittedName>
        <fullName evidence="2">Uncharacterized protein</fullName>
    </submittedName>
</protein>
<dbReference type="EMBL" id="LJCR01000733">
    <property type="protein sequence ID" value="KPV51897.1"/>
    <property type="molecule type" value="Genomic_DNA"/>
</dbReference>
<proteinExistence type="predicted"/>
<reference evidence="2 3" key="1">
    <citation type="submission" date="2015-09" db="EMBL/GenBank/DDBJ databases">
        <title>Draft genome sequence of Kouleothrix aurantiaca JCM 19913.</title>
        <authorList>
            <person name="Hemp J."/>
        </authorList>
    </citation>
    <scope>NUCLEOTIDE SEQUENCE [LARGE SCALE GENOMIC DNA]</scope>
    <source>
        <strain evidence="2 3">COM-B</strain>
    </source>
</reference>
<name>A0A0P9DP99_9CHLR</name>
<organism evidence="2 3">
    <name type="scientific">Kouleothrix aurantiaca</name>
    <dbReference type="NCBI Taxonomy" id="186479"/>
    <lineage>
        <taxon>Bacteria</taxon>
        <taxon>Bacillati</taxon>
        <taxon>Chloroflexota</taxon>
        <taxon>Chloroflexia</taxon>
        <taxon>Chloroflexales</taxon>
        <taxon>Roseiflexineae</taxon>
        <taxon>Roseiflexaceae</taxon>
        <taxon>Kouleothrix</taxon>
    </lineage>
</organism>
<feature type="compositionally biased region" description="Basic and acidic residues" evidence="1">
    <location>
        <begin position="226"/>
        <end position="235"/>
    </location>
</feature>
<gene>
    <name evidence="2" type="ORF">SE17_18640</name>
</gene>
<dbReference type="AlphaFoldDB" id="A0A0P9DP99"/>
<dbReference type="Proteomes" id="UP000050509">
    <property type="component" value="Unassembled WGS sequence"/>
</dbReference>
<evidence type="ECO:0000313" key="2">
    <source>
        <dbReference type="EMBL" id="KPV51897.1"/>
    </source>
</evidence>
<evidence type="ECO:0000256" key="1">
    <source>
        <dbReference type="SAM" id="MobiDB-lite"/>
    </source>
</evidence>
<evidence type="ECO:0000313" key="3">
    <source>
        <dbReference type="Proteomes" id="UP000050509"/>
    </source>
</evidence>
<accession>A0A0P9DP99</accession>
<sequence>MTPALIALPSPELAIPGFAELPEPIQAAIEHLSTPFPIEEVKVRPGAVRRDGTAALCLAYSDWWTGYLPRLNDEIGPNNWSIILRPWGEHQIIARLRAFGGLIEKESSGSAKGEANGAQEAEAQAKKRACAEGLMLGLYYYFLPNVWGKGERVGKEFVFAEGEEQRCVYEMYARAGLIARSSPSELIPRAGRTARGEASRPPAITPTPSAAPESAPATARAATARRSLEQAERRVGLRQPSTETPPPDSDLPVSTRSTLASDAQLGLITRLITHLRNSEDATSKETAAALDALGARFGIASMSSLRSTADVRRVASRLTKRHAMQLIDHLNGLTPTGQAQAA</sequence>
<feature type="region of interest" description="Disordered" evidence="1">
    <location>
        <begin position="186"/>
        <end position="255"/>
    </location>
</feature>
<keyword evidence="3" id="KW-1185">Reference proteome</keyword>